<keyword evidence="3" id="KW-1185">Reference proteome</keyword>
<evidence type="ECO:0000256" key="1">
    <source>
        <dbReference type="SAM" id="MobiDB-lite"/>
    </source>
</evidence>
<evidence type="ECO:0000313" key="3">
    <source>
        <dbReference type="Proteomes" id="UP001305779"/>
    </source>
</evidence>
<protein>
    <submittedName>
        <fullName evidence="2">Uncharacterized protein</fullName>
    </submittedName>
</protein>
<dbReference type="EMBL" id="JAXOVC010000005">
    <property type="protein sequence ID" value="KAK4501460.1"/>
    <property type="molecule type" value="Genomic_DNA"/>
</dbReference>
<feature type="region of interest" description="Disordered" evidence="1">
    <location>
        <begin position="295"/>
        <end position="342"/>
    </location>
</feature>
<organism evidence="2 3">
    <name type="scientific">Zasmidium cellare</name>
    <name type="common">Wine cellar mold</name>
    <name type="synonym">Racodium cellare</name>
    <dbReference type="NCBI Taxonomy" id="395010"/>
    <lineage>
        <taxon>Eukaryota</taxon>
        <taxon>Fungi</taxon>
        <taxon>Dikarya</taxon>
        <taxon>Ascomycota</taxon>
        <taxon>Pezizomycotina</taxon>
        <taxon>Dothideomycetes</taxon>
        <taxon>Dothideomycetidae</taxon>
        <taxon>Mycosphaerellales</taxon>
        <taxon>Mycosphaerellaceae</taxon>
        <taxon>Zasmidium</taxon>
    </lineage>
</organism>
<accession>A0ABR0EJP4</accession>
<sequence>MGKCRTQTPTPTIPGAPNTAVAFNTTLTSPTVYIVFEGELIGKSDGQSFSDVKRFLVPQSSTAVSSYCGKIGGGVEDTPHSFNFAHLNGLVPADAYRCQPRCFSHPLGVAEYTTTYTKNGSVTTATSATWSDYATENLCSTIWNDYDPMLSIPPELSTMLFSEASSGCNFTAMPEGILFDPPLALTEAEHADKPTAPAPAPAPAEPTPDIPSPTAEPGGVPDTTLPSPTGESAPEQASPTGAGALPQGDEDDDSGETPEPPPLQDDGADIEAPPPQTSTTSRNIGGIIASAVGITSAQNDPPPEPSTAISPSQPPEPSAVQPAPNGDRPDEEPQDNVDSSAQGQAPVAVITDSNNQEVSVFQDPTAPVALVGSTALSIGETLNVPNVGAVIVQSSGVVVDGSSLAFSNPQGSPAPTPGAVIQGSQGQVFTVAPVSGDHVVVGSSTLAVGETASISGIGNVAVEANGVVVDGTTHDFSTIAEPSHPVVVTAGGRAFTAGSDGEFTVASGEILEVGMTTSVPGVGNVALESNAVVIDGTTHSFSTTPGPSDPGVITDGGHTFTLGSDGGLIISPGQVLTPGGEVIVSGTTYSLDPQGSVAVINGVPQTVVGGSPNNNQASTTTKGDTSADGASSQPPTATASGTNRPLTQTSIAASGPLEWRGAYLTSLMCLGLITLLCM</sequence>
<feature type="compositionally biased region" description="Polar residues" evidence="1">
    <location>
        <begin position="224"/>
        <end position="239"/>
    </location>
</feature>
<feature type="region of interest" description="Disordered" evidence="1">
    <location>
        <begin position="191"/>
        <end position="283"/>
    </location>
</feature>
<name>A0ABR0EJP4_ZASCE</name>
<feature type="compositionally biased region" description="Polar residues" evidence="1">
    <location>
        <begin position="611"/>
        <end position="647"/>
    </location>
</feature>
<comment type="caution">
    <text evidence="2">The sequence shown here is derived from an EMBL/GenBank/DDBJ whole genome shotgun (WGS) entry which is preliminary data.</text>
</comment>
<proteinExistence type="predicted"/>
<gene>
    <name evidence="2" type="ORF">PRZ48_007269</name>
</gene>
<dbReference type="Proteomes" id="UP001305779">
    <property type="component" value="Unassembled WGS sequence"/>
</dbReference>
<evidence type="ECO:0000313" key="2">
    <source>
        <dbReference type="EMBL" id="KAK4501460.1"/>
    </source>
</evidence>
<reference evidence="2 3" key="1">
    <citation type="journal article" date="2023" name="G3 (Bethesda)">
        <title>A chromosome-level genome assembly of Zasmidium syzygii isolated from banana leaves.</title>
        <authorList>
            <person name="van Westerhoven A.C."/>
            <person name="Mehrabi R."/>
            <person name="Talebi R."/>
            <person name="Steentjes M.B.F."/>
            <person name="Corcolon B."/>
            <person name="Chong P.A."/>
            <person name="Kema G.H.J."/>
            <person name="Seidl M.F."/>
        </authorList>
    </citation>
    <scope>NUCLEOTIDE SEQUENCE [LARGE SCALE GENOMIC DNA]</scope>
    <source>
        <strain evidence="2 3">P124</strain>
    </source>
</reference>
<feature type="compositionally biased region" description="Pro residues" evidence="1">
    <location>
        <begin position="196"/>
        <end position="211"/>
    </location>
</feature>
<feature type="region of interest" description="Disordered" evidence="1">
    <location>
        <begin position="607"/>
        <end position="647"/>
    </location>
</feature>